<name>A0A2B8SL23_BACCE</name>
<dbReference type="Pfam" id="PF00005">
    <property type="entry name" value="ABC_tran"/>
    <property type="match status" value="1"/>
</dbReference>
<dbReference type="AlphaFoldDB" id="A0A2B8SL23"/>
<proteinExistence type="predicted"/>
<accession>A0A2B8SL23</accession>
<dbReference type="Gene3D" id="3.40.50.300">
    <property type="entry name" value="P-loop containing nucleotide triphosphate hydrolases"/>
    <property type="match status" value="1"/>
</dbReference>
<dbReference type="InterPro" id="IPR027417">
    <property type="entry name" value="P-loop_NTPase"/>
</dbReference>
<dbReference type="EMBL" id="NUJQ01000026">
    <property type="protein sequence ID" value="PGQ07083.1"/>
    <property type="molecule type" value="Genomic_DNA"/>
</dbReference>
<dbReference type="PROSITE" id="PS50893">
    <property type="entry name" value="ABC_TRANSPORTER_2"/>
    <property type="match status" value="1"/>
</dbReference>
<comment type="caution">
    <text evidence="3">The sequence shown here is derived from an EMBL/GenBank/DDBJ whole genome shotgun (WGS) entry which is preliminary data.</text>
</comment>
<dbReference type="InterPro" id="IPR003439">
    <property type="entry name" value="ABC_transporter-like_ATP-bd"/>
</dbReference>
<protein>
    <submittedName>
        <fullName evidence="3">ABC transporter ATP-binding protein</fullName>
    </submittedName>
</protein>
<evidence type="ECO:0000256" key="2">
    <source>
        <dbReference type="ARBA" id="ARBA00022840"/>
    </source>
</evidence>
<dbReference type="GO" id="GO:0016887">
    <property type="term" value="F:ATP hydrolysis activity"/>
    <property type="evidence" value="ECO:0007669"/>
    <property type="project" value="InterPro"/>
</dbReference>
<keyword evidence="1" id="KW-0547">Nucleotide-binding</keyword>
<evidence type="ECO:0000313" key="3">
    <source>
        <dbReference type="EMBL" id="PGQ07083.1"/>
    </source>
</evidence>
<dbReference type="InterPro" id="IPR003593">
    <property type="entry name" value="AAA+_ATPase"/>
</dbReference>
<sequence>MFALETKDLTKKYKKKLAVNEVTISLEEHKIYGLLGRNGAGKTTLLNLLAGQIISSSGSVAVFGENVFENSKAMQNICFVKVKENINLSSKVKDVFYLCNMFYENWDQEYAEELIKKFQLSAKEKYYDLSHGMQTIVGIIKGLASRAPITIFDEPTTGLDAAHRELFYELLLEDYSEYPRTIILSTHLVEEVSHVIENVIILKEGSLAVQSSVEDFLEKGHIISGHKDKVTNFLMGKNVVKQELYGNKEISAIWEDLSARDYELIETEGLEIDRVTLQKLFIYLTDNEVK</sequence>
<organism evidence="3 4">
    <name type="scientific">Bacillus cereus</name>
    <dbReference type="NCBI Taxonomy" id="1396"/>
    <lineage>
        <taxon>Bacteria</taxon>
        <taxon>Bacillati</taxon>
        <taxon>Bacillota</taxon>
        <taxon>Bacilli</taxon>
        <taxon>Bacillales</taxon>
        <taxon>Bacillaceae</taxon>
        <taxon>Bacillus</taxon>
        <taxon>Bacillus cereus group</taxon>
    </lineage>
</organism>
<dbReference type="GO" id="GO:0005524">
    <property type="term" value="F:ATP binding"/>
    <property type="evidence" value="ECO:0007669"/>
    <property type="project" value="UniProtKB-KW"/>
</dbReference>
<dbReference type="PANTHER" id="PTHR43158">
    <property type="entry name" value="SKFA PEPTIDE EXPORT ATP-BINDING PROTEIN SKFE"/>
    <property type="match status" value="1"/>
</dbReference>
<dbReference type="PANTHER" id="PTHR43158:SF5">
    <property type="entry name" value="ABC TRANSPORTER, ATP-BINDING PROTEIN"/>
    <property type="match status" value="1"/>
</dbReference>
<dbReference type="SMART" id="SM00382">
    <property type="entry name" value="AAA"/>
    <property type="match status" value="1"/>
</dbReference>
<evidence type="ECO:0000313" key="4">
    <source>
        <dbReference type="Proteomes" id="UP000221438"/>
    </source>
</evidence>
<dbReference type="SUPFAM" id="SSF52540">
    <property type="entry name" value="P-loop containing nucleoside triphosphate hydrolases"/>
    <property type="match status" value="1"/>
</dbReference>
<dbReference type="RefSeq" id="WP_097829479.1">
    <property type="nucleotide sequence ID" value="NZ_NTUE01000018.1"/>
</dbReference>
<reference evidence="3 4" key="1">
    <citation type="submission" date="2017-09" db="EMBL/GenBank/DDBJ databases">
        <title>Large-scale bioinformatics analysis of Bacillus genomes uncovers conserved roles of natural products in bacterial physiology.</title>
        <authorList>
            <consortium name="Agbiome Team Llc"/>
            <person name="Bleich R.M."/>
            <person name="Grubbs K.J."/>
            <person name="Santa Maria K.C."/>
            <person name="Allen S.E."/>
            <person name="Farag S."/>
            <person name="Shank E.A."/>
            <person name="Bowers A."/>
        </authorList>
    </citation>
    <scope>NUCLEOTIDE SEQUENCE [LARGE SCALE GENOMIC DNA]</scope>
    <source>
        <strain evidence="3 4">AFS046104</strain>
    </source>
</reference>
<evidence type="ECO:0000256" key="1">
    <source>
        <dbReference type="ARBA" id="ARBA00022741"/>
    </source>
</evidence>
<dbReference type="CDD" id="cd03230">
    <property type="entry name" value="ABC_DR_subfamily_A"/>
    <property type="match status" value="1"/>
</dbReference>
<keyword evidence="2 3" id="KW-0067">ATP-binding</keyword>
<dbReference type="Proteomes" id="UP000221438">
    <property type="component" value="Unassembled WGS sequence"/>
</dbReference>
<gene>
    <name evidence="3" type="ORF">COA08_19460</name>
</gene>